<feature type="transmembrane region" description="Helical" evidence="6">
    <location>
        <begin position="302"/>
        <end position="321"/>
    </location>
</feature>
<evidence type="ECO:0000256" key="2">
    <source>
        <dbReference type="ARBA" id="ARBA00022448"/>
    </source>
</evidence>
<dbReference type="AlphaFoldDB" id="A0A2T5GNB6"/>
<comment type="subcellular location">
    <subcellularLocation>
        <location evidence="1">Membrane</location>
        <topology evidence="1">Multi-pass membrane protein</topology>
    </subcellularLocation>
</comment>
<dbReference type="SUPFAM" id="SSF103473">
    <property type="entry name" value="MFS general substrate transporter"/>
    <property type="match status" value="1"/>
</dbReference>
<evidence type="ECO:0000256" key="3">
    <source>
        <dbReference type="ARBA" id="ARBA00022692"/>
    </source>
</evidence>
<feature type="domain" description="Major facilitator superfamily (MFS) profile" evidence="7">
    <location>
        <begin position="9"/>
        <end position="429"/>
    </location>
</feature>
<comment type="caution">
    <text evidence="8">The sequence shown here is derived from an EMBL/GenBank/DDBJ whole genome shotgun (WGS) entry which is preliminary data.</text>
</comment>
<feature type="transmembrane region" description="Helical" evidence="6">
    <location>
        <begin position="102"/>
        <end position="124"/>
    </location>
</feature>
<dbReference type="PANTHER" id="PTHR23505:SF79">
    <property type="entry name" value="PROTEIN SPINSTER"/>
    <property type="match status" value="1"/>
</dbReference>
<gene>
    <name evidence="8" type="ORF">C8J26_1138</name>
</gene>
<dbReference type="PROSITE" id="PS50850">
    <property type="entry name" value="MFS"/>
    <property type="match status" value="1"/>
</dbReference>
<feature type="transmembrane region" description="Helical" evidence="6">
    <location>
        <begin position="145"/>
        <end position="167"/>
    </location>
</feature>
<protein>
    <submittedName>
        <fullName evidence="8">Putative MFS family arabinose efflux permease</fullName>
    </submittedName>
</protein>
<feature type="transmembrane region" description="Helical" evidence="6">
    <location>
        <begin position="364"/>
        <end position="388"/>
    </location>
</feature>
<keyword evidence="2" id="KW-0813">Transport</keyword>
<organism evidence="8 9">
    <name type="scientific">Sphingomonas aurantiaca</name>
    <dbReference type="NCBI Taxonomy" id="185949"/>
    <lineage>
        <taxon>Bacteria</taxon>
        <taxon>Pseudomonadati</taxon>
        <taxon>Pseudomonadota</taxon>
        <taxon>Alphaproteobacteria</taxon>
        <taxon>Sphingomonadales</taxon>
        <taxon>Sphingomonadaceae</taxon>
        <taxon>Sphingomonas</taxon>
    </lineage>
</organism>
<dbReference type="InterPro" id="IPR036259">
    <property type="entry name" value="MFS_trans_sf"/>
</dbReference>
<feature type="transmembrane region" description="Helical" evidence="6">
    <location>
        <begin position="231"/>
        <end position="252"/>
    </location>
</feature>
<dbReference type="Proteomes" id="UP000244189">
    <property type="component" value="Unassembled WGS sequence"/>
</dbReference>
<feature type="transmembrane region" description="Helical" evidence="6">
    <location>
        <begin position="327"/>
        <end position="352"/>
    </location>
</feature>
<name>A0A2T5GNB6_9SPHN</name>
<feature type="transmembrane region" description="Helical" evidence="6">
    <location>
        <begin position="179"/>
        <end position="198"/>
    </location>
</feature>
<dbReference type="Pfam" id="PF07690">
    <property type="entry name" value="MFS_1"/>
    <property type="match status" value="1"/>
</dbReference>
<evidence type="ECO:0000313" key="9">
    <source>
        <dbReference type="Proteomes" id="UP000244189"/>
    </source>
</evidence>
<keyword evidence="3 6" id="KW-0812">Transmembrane</keyword>
<keyword evidence="4 6" id="KW-1133">Transmembrane helix</keyword>
<accession>A0A2T5GNB6</accession>
<proteinExistence type="predicted"/>
<keyword evidence="5 6" id="KW-0472">Membrane</keyword>
<feature type="transmembrane region" description="Helical" evidence="6">
    <location>
        <begin position="44"/>
        <end position="64"/>
    </location>
</feature>
<dbReference type="GO" id="GO:0016020">
    <property type="term" value="C:membrane"/>
    <property type="evidence" value="ECO:0007669"/>
    <property type="project" value="UniProtKB-SubCell"/>
</dbReference>
<dbReference type="InterPro" id="IPR011701">
    <property type="entry name" value="MFS"/>
</dbReference>
<dbReference type="InterPro" id="IPR044770">
    <property type="entry name" value="MFS_spinster-like"/>
</dbReference>
<dbReference type="Gene3D" id="1.20.1250.20">
    <property type="entry name" value="MFS general substrate transporter like domains"/>
    <property type="match status" value="2"/>
</dbReference>
<evidence type="ECO:0000256" key="5">
    <source>
        <dbReference type="ARBA" id="ARBA00023136"/>
    </source>
</evidence>
<dbReference type="InterPro" id="IPR020846">
    <property type="entry name" value="MFS_dom"/>
</dbReference>
<sequence length="434" mass="44271">MGGWVIRRIISVLAILHCLAFIDRTMIGGALPLMRLDLPMTDAGAGWLIGTAFAVPYGVTALALAAMLRGRRASPWWLIGGVAVWTAATLVTGAAQSTTMLMLARAGLGIGQAMFVPVAIAWLVDTAGADGRARALSVFTSGSTIGRSTALLAIGALLSLLTVLAPVDPANPLSGVAHWRWLFVITALPNIVMLPLLVGIRRSAARIGPVGPLPDGPPTSPLPAEVRRSTIALYFAAAIMPVLLIQAMGAWLPTLFVRDRGLLPAEAAILLGGVTLIAAPAGQLAGGWLMTRYTAWHDHVPAILLTGLIATLLPLAALVWAPSLAGAVVGVAMANLTLGIASFCGLFGVQMLSPVSARVTVNGVFLALVTLVGVGVGPLLTGVLATVAGSGGAGTVPAAGALGAALFTTGVIASCVCALAVWAVRPRYRQRCAA</sequence>
<evidence type="ECO:0000256" key="6">
    <source>
        <dbReference type="SAM" id="Phobius"/>
    </source>
</evidence>
<dbReference type="EMBL" id="QAOG01000002">
    <property type="protein sequence ID" value="PTQ60824.1"/>
    <property type="molecule type" value="Genomic_DNA"/>
</dbReference>
<evidence type="ECO:0000313" key="8">
    <source>
        <dbReference type="EMBL" id="PTQ60824.1"/>
    </source>
</evidence>
<feature type="transmembrane region" description="Helical" evidence="6">
    <location>
        <begin position="267"/>
        <end position="290"/>
    </location>
</feature>
<dbReference type="PANTHER" id="PTHR23505">
    <property type="entry name" value="SPINSTER"/>
    <property type="match status" value="1"/>
</dbReference>
<feature type="transmembrane region" description="Helical" evidence="6">
    <location>
        <begin position="76"/>
        <end position="96"/>
    </location>
</feature>
<dbReference type="GO" id="GO:0022857">
    <property type="term" value="F:transmembrane transporter activity"/>
    <property type="evidence" value="ECO:0007669"/>
    <property type="project" value="InterPro"/>
</dbReference>
<evidence type="ECO:0000256" key="1">
    <source>
        <dbReference type="ARBA" id="ARBA00004141"/>
    </source>
</evidence>
<evidence type="ECO:0000259" key="7">
    <source>
        <dbReference type="PROSITE" id="PS50850"/>
    </source>
</evidence>
<feature type="transmembrane region" description="Helical" evidence="6">
    <location>
        <begin position="400"/>
        <end position="424"/>
    </location>
</feature>
<reference evidence="8 9" key="1">
    <citation type="submission" date="2018-04" db="EMBL/GenBank/DDBJ databases">
        <title>Genomic Encyclopedia of Type Strains, Phase III (KMG-III): the genomes of soil and plant-associated and newly described type strains.</title>
        <authorList>
            <person name="Whitman W."/>
        </authorList>
    </citation>
    <scope>NUCLEOTIDE SEQUENCE [LARGE SCALE GENOMIC DNA]</scope>
    <source>
        <strain evidence="8 9">MA101b</strain>
    </source>
</reference>
<keyword evidence="9" id="KW-1185">Reference proteome</keyword>
<evidence type="ECO:0000256" key="4">
    <source>
        <dbReference type="ARBA" id="ARBA00022989"/>
    </source>
</evidence>